<feature type="non-terminal residue" evidence="1">
    <location>
        <position position="89"/>
    </location>
</feature>
<protein>
    <submittedName>
        <fullName evidence="1">Uncharacterized protein</fullName>
    </submittedName>
</protein>
<proteinExistence type="predicted"/>
<keyword evidence="2" id="KW-1185">Reference proteome</keyword>
<gene>
    <name evidence="1" type="ORF">B0T26DRAFT_598852</name>
</gene>
<dbReference type="GeneID" id="85318946"/>
<reference evidence="1" key="1">
    <citation type="submission" date="2023-06" db="EMBL/GenBank/DDBJ databases">
        <title>Genome-scale phylogeny and comparative genomics of the fungal order Sordariales.</title>
        <authorList>
            <consortium name="Lawrence Berkeley National Laboratory"/>
            <person name="Hensen N."/>
            <person name="Bonometti L."/>
            <person name="Westerberg I."/>
            <person name="Brannstrom I.O."/>
            <person name="Guillou S."/>
            <person name="Cros-Aarteil S."/>
            <person name="Calhoun S."/>
            <person name="Haridas S."/>
            <person name="Kuo A."/>
            <person name="Mondo S."/>
            <person name="Pangilinan J."/>
            <person name="Riley R."/>
            <person name="LaButti K."/>
            <person name="Andreopoulos B."/>
            <person name="Lipzen A."/>
            <person name="Chen C."/>
            <person name="Yanf M."/>
            <person name="Daum C."/>
            <person name="Ng V."/>
            <person name="Clum A."/>
            <person name="Steindorff A."/>
            <person name="Ohm R."/>
            <person name="Martin F."/>
            <person name="Silar P."/>
            <person name="Natvig D."/>
            <person name="Lalanne C."/>
            <person name="Gautier V."/>
            <person name="Ament-velasquez S.L."/>
            <person name="Kruys A."/>
            <person name="Hutchinson M.I."/>
            <person name="Powell A.J."/>
            <person name="Barry K."/>
            <person name="Miller A.N."/>
            <person name="Grigoriev I.V."/>
            <person name="Debuchy R."/>
            <person name="Gladieux P."/>
            <person name="Thoren M.H."/>
            <person name="Johannesson H."/>
        </authorList>
    </citation>
    <scope>NUCLEOTIDE SEQUENCE</scope>
    <source>
        <strain evidence="1">SMH2392-1A</strain>
    </source>
</reference>
<dbReference type="AlphaFoldDB" id="A0AA40A6H6"/>
<feature type="non-terminal residue" evidence="1">
    <location>
        <position position="1"/>
    </location>
</feature>
<name>A0AA40A6H6_9PEZI</name>
<organism evidence="1 2">
    <name type="scientific">Lasiosphaeria miniovina</name>
    <dbReference type="NCBI Taxonomy" id="1954250"/>
    <lineage>
        <taxon>Eukaryota</taxon>
        <taxon>Fungi</taxon>
        <taxon>Dikarya</taxon>
        <taxon>Ascomycota</taxon>
        <taxon>Pezizomycotina</taxon>
        <taxon>Sordariomycetes</taxon>
        <taxon>Sordariomycetidae</taxon>
        <taxon>Sordariales</taxon>
        <taxon>Lasiosphaeriaceae</taxon>
        <taxon>Lasiosphaeria</taxon>
    </lineage>
</organism>
<sequence length="89" mass="9266">VQGAGGASAQSETTSTVACDAIVTTYFDPDRAYVARSLASGDVSEHFAGSGYEDDVYLVTGLKVAEKLRYSSSTSAQRAARAEVAAREP</sequence>
<evidence type="ECO:0000313" key="1">
    <source>
        <dbReference type="EMBL" id="KAK0710127.1"/>
    </source>
</evidence>
<evidence type="ECO:0000313" key="2">
    <source>
        <dbReference type="Proteomes" id="UP001172101"/>
    </source>
</evidence>
<accession>A0AA40A6H6</accession>
<dbReference type="RefSeq" id="XP_060293431.1">
    <property type="nucleotide sequence ID" value="XM_060435676.1"/>
</dbReference>
<dbReference type="EMBL" id="JAUIRO010000006">
    <property type="protein sequence ID" value="KAK0710127.1"/>
    <property type="molecule type" value="Genomic_DNA"/>
</dbReference>
<dbReference type="Proteomes" id="UP001172101">
    <property type="component" value="Unassembled WGS sequence"/>
</dbReference>
<comment type="caution">
    <text evidence="1">The sequence shown here is derived from an EMBL/GenBank/DDBJ whole genome shotgun (WGS) entry which is preliminary data.</text>
</comment>